<dbReference type="NCBIfam" id="TIGR02099">
    <property type="entry name" value="YhdP family protein"/>
    <property type="match status" value="1"/>
</dbReference>
<dbReference type="AlphaFoldDB" id="A0A679GAM4"/>
<dbReference type="KEGG" id="poj:PtoMrB4_11820"/>
<evidence type="ECO:0000313" key="4">
    <source>
        <dbReference type="Proteomes" id="UP000501237"/>
    </source>
</evidence>
<protein>
    <submittedName>
        <fullName evidence="3">TIGR02099 family protein</fullName>
    </submittedName>
</protein>
<organism evidence="3 4">
    <name type="scientific">Metapseudomonas otitidis</name>
    <dbReference type="NCBI Taxonomy" id="319939"/>
    <lineage>
        <taxon>Bacteria</taxon>
        <taxon>Pseudomonadati</taxon>
        <taxon>Pseudomonadota</taxon>
        <taxon>Gammaproteobacteria</taxon>
        <taxon>Pseudomonadales</taxon>
        <taxon>Pseudomonadaceae</taxon>
        <taxon>Metapseudomonas</taxon>
    </lineage>
</organism>
<evidence type="ECO:0000256" key="1">
    <source>
        <dbReference type="SAM" id="MobiDB-lite"/>
    </source>
</evidence>
<name>A0A679GAM4_9GAMM</name>
<proteinExistence type="predicted"/>
<dbReference type="InterPro" id="IPR025263">
    <property type="entry name" value="YhdP_central"/>
</dbReference>
<sequence>MARQGLLLVTLLRTLLALCALGLVLAALYVSLGRQLVPMVAEYRDDLRTRASDALGQDVEIGALEGSWQGFAPVVVARDVVIGQGDEVLRLDQVRLVPDVLGSLLQRAPKLVSIELDGLNLQVVQGESGHWAVAGVPSRPDSPALRPAQLIQGFQSVGRFALVNSQVTVQPWQQKPVTFTYVEAALSGSASSQQLEGRLVLADGQPLSLRLDTRLDPEDWLASEARAYLSLPQTDWARWLPKSIANDWRLSKVLGGGELWAEWSRGELRRAVSRLRVGELKGSRRDQALVTLQDLAVDAYFDRTEAGMRLQLDSLSMTVGEQRWGGVHLLAEEAGSEDAREWRVRADRIDLQPLVPLVKGLAPLNDLARELVDGLDPKGALRNVQAIWRPDAPLGQRLAYSTNLERLSFGAVHGAPAAENVSGSLTGNLAGGELRLDADDFALHLDHLFPKPWHYREAHARLTWALDEQAFTLIAPYLRVEGEEGHIAGDFLIRLLRDPAGEDYMDLRVGLSQGDARFTEKYLPTLSSGLSPELAEWLKRSIKGGGIDEGFFQYQGSLLHASPPEARSISLFFKVRDAQLDYQPGWPALTDARGDVFVEHTGVRVRVPSGRILDSQVSDARADVPHVDSGKVPHLKLTARLDSSFADGLTILQQAPTLAAQVMAGWQGEGTLDGNLDLDIPLAKAGGEPRVVVDLATQDARLRFATPSLELSALNGAFRYDTASGLSSKDIRARVFGRDVAARATAEGRNGQARSRIQANGVVALKDLTAWLGVNRPLPVSGAVPYRLDLLLDGKDSQLKVDSTLKGVAIDLPAPFGKPAEAVRDSQWRMTLDGAERRYWFQYGDLADLALAAPANDFSGARGELMLGSGRAVLPTARGVRVRGVLDDLDLAAWQAVRQRYAEKDAGNAVGLLQSADLRIGRFSGMGLELQDFRVGLQRGDAAWKVDLDSNLLQGTISLPDAQGAPVALDLARLRLPKPADDDKDDTPGPDPLKDHDPHSLPALDVRIAQVQLGDEPLGAWSFKARPVASGTQFSELSLDLKGLHIDGALGWEGSAGASSTWYKGRLEGKNLADVLLAWKYAPTATSERFRLDVDGRWPGSPAWVSLKRFNGSLDAALRKGQFVEADGSAQALRVFGLLNFNSIGRRLRLDFSDLLGKGLAYDRVKGVLEGTDGVFVTRKPIVLEGPSSGLELNGTLDMAHESIDAKLLVTLPVTNNLPLAALIVGAPAIGGALFVVDKLLGDRVARFASVQYKVRGPLQDPKFTFDKPFEKPDS</sequence>
<dbReference type="RefSeq" id="WP_172432778.1">
    <property type="nucleotide sequence ID" value="NZ_AP022642.1"/>
</dbReference>
<dbReference type="EMBL" id="AP022642">
    <property type="protein sequence ID" value="BCA27205.1"/>
    <property type="molecule type" value="Genomic_DNA"/>
</dbReference>
<accession>A0A679GAM4</accession>
<dbReference type="Proteomes" id="UP000501237">
    <property type="component" value="Chromosome"/>
</dbReference>
<feature type="region of interest" description="Disordered" evidence="1">
    <location>
        <begin position="977"/>
        <end position="1000"/>
    </location>
</feature>
<evidence type="ECO:0000313" key="3">
    <source>
        <dbReference type="EMBL" id="BCA27205.1"/>
    </source>
</evidence>
<feature type="domain" description="YhdP central" evidence="2">
    <location>
        <begin position="8"/>
        <end position="1263"/>
    </location>
</feature>
<evidence type="ECO:0000259" key="2">
    <source>
        <dbReference type="Pfam" id="PF13116"/>
    </source>
</evidence>
<dbReference type="PANTHER" id="PTHR38690:SF1">
    <property type="entry name" value="PROTEASE"/>
    <property type="match status" value="1"/>
</dbReference>
<dbReference type="InterPro" id="IPR011836">
    <property type="entry name" value="YhdP"/>
</dbReference>
<dbReference type="Pfam" id="PF13116">
    <property type="entry name" value="YhdP"/>
    <property type="match status" value="1"/>
</dbReference>
<dbReference type="PANTHER" id="PTHR38690">
    <property type="entry name" value="PROTEASE-RELATED"/>
    <property type="match status" value="1"/>
</dbReference>
<reference evidence="3 4" key="1">
    <citation type="journal article" date="2020" name="Microbiol. Resour. Announc.">
        <title>Complete genome sequence of Pseudomonas otitidis strain MrB4, isolated from Lake Biwa in Japan.</title>
        <authorList>
            <person name="Miyazaki K."/>
            <person name="Hase E."/>
            <person name="Maruya T."/>
        </authorList>
    </citation>
    <scope>NUCLEOTIDE SEQUENCE [LARGE SCALE GENOMIC DNA]</scope>
    <source>
        <strain evidence="3 4">MrB4</strain>
    </source>
</reference>
<dbReference type="GeneID" id="57396397"/>
<gene>
    <name evidence="3" type="ORF">PtoMrB4_11820</name>
</gene>